<comment type="caution">
    <text evidence="1">The sequence shown here is derived from an EMBL/GenBank/DDBJ whole genome shotgun (WGS) entry which is preliminary data.</text>
</comment>
<evidence type="ECO:0000313" key="1">
    <source>
        <dbReference type="EMBL" id="KYC36233.1"/>
    </source>
</evidence>
<dbReference type="Proteomes" id="UP000076925">
    <property type="component" value="Unassembled WGS sequence"/>
</dbReference>
<evidence type="ECO:0000313" key="2">
    <source>
        <dbReference type="Proteomes" id="UP000076925"/>
    </source>
</evidence>
<name>A0A139WV16_9CYAN</name>
<gene>
    <name evidence="1" type="ORF">WA1_41640</name>
</gene>
<organism evidence="1 2">
    <name type="scientific">Scytonema hofmannii PCC 7110</name>
    <dbReference type="NCBI Taxonomy" id="128403"/>
    <lineage>
        <taxon>Bacteria</taxon>
        <taxon>Bacillati</taxon>
        <taxon>Cyanobacteriota</taxon>
        <taxon>Cyanophyceae</taxon>
        <taxon>Nostocales</taxon>
        <taxon>Scytonemataceae</taxon>
        <taxon>Scytonema</taxon>
    </lineage>
</organism>
<sequence>MGRGIRQFVKDVDGDWLDDWGDTIDTKNSCLSYINLETLILETFLYLSVLNLLFITVLTSSQEVHAITTRDMAMYL</sequence>
<protein>
    <submittedName>
        <fullName evidence="1">Uncharacterized protein</fullName>
    </submittedName>
</protein>
<dbReference type="AlphaFoldDB" id="A0A139WV16"/>
<keyword evidence="2" id="KW-1185">Reference proteome</keyword>
<proteinExistence type="predicted"/>
<dbReference type="EMBL" id="ANNX02000047">
    <property type="protein sequence ID" value="KYC36233.1"/>
    <property type="molecule type" value="Genomic_DNA"/>
</dbReference>
<reference evidence="1 2" key="1">
    <citation type="journal article" date="2013" name="Genome Biol. Evol.">
        <title>Genomes of Stigonematalean cyanobacteria (subsection V) and the evolution of oxygenic photosynthesis from prokaryotes to plastids.</title>
        <authorList>
            <person name="Dagan T."/>
            <person name="Roettger M."/>
            <person name="Stucken K."/>
            <person name="Landan G."/>
            <person name="Koch R."/>
            <person name="Major P."/>
            <person name="Gould S.B."/>
            <person name="Goremykin V.V."/>
            <person name="Rippka R."/>
            <person name="Tandeau de Marsac N."/>
            <person name="Gugger M."/>
            <person name="Lockhart P.J."/>
            <person name="Allen J.F."/>
            <person name="Brune I."/>
            <person name="Maus I."/>
            <person name="Puhler A."/>
            <person name="Martin W.F."/>
        </authorList>
    </citation>
    <scope>NUCLEOTIDE SEQUENCE [LARGE SCALE GENOMIC DNA]</scope>
    <source>
        <strain evidence="1 2">PCC 7110</strain>
    </source>
</reference>
<accession>A0A139WV16</accession>